<reference evidence="2" key="2">
    <citation type="submission" date="2023-01" db="EMBL/GenBank/DDBJ databases">
        <authorList>
            <person name="Sun Q."/>
            <person name="Evtushenko L."/>
        </authorList>
    </citation>
    <scope>NUCLEOTIDE SEQUENCE</scope>
    <source>
        <strain evidence="2">VKM Ac-1940</strain>
    </source>
</reference>
<proteinExistence type="predicted"/>
<gene>
    <name evidence="2" type="ORF">GCM10017591_27610</name>
</gene>
<dbReference type="EMBL" id="BSER01000014">
    <property type="protein sequence ID" value="GLJ96698.1"/>
    <property type="molecule type" value="Genomic_DNA"/>
</dbReference>
<dbReference type="RefSeq" id="WP_204963180.1">
    <property type="nucleotide sequence ID" value="NZ_BAAAUR010000009.1"/>
</dbReference>
<organism evidence="2 3">
    <name type="scientific">Microbacterium dextranolyticum</name>
    <dbReference type="NCBI Taxonomy" id="36806"/>
    <lineage>
        <taxon>Bacteria</taxon>
        <taxon>Bacillati</taxon>
        <taxon>Actinomycetota</taxon>
        <taxon>Actinomycetes</taxon>
        <taxon>Micrococcales</taxon>
        <taxon>Microbacteriaceae</taxon>
        <taxon>Microbacterium</taxon>
    </lineage>
</organism>
<evidence type="ECO:0000313" key="2">
    <source>
        <dbReference type="EMBL" id="GLJ96698.1"/>
    </source>
</evidence>
<name>A0A9W6HPD1_9MICO</name>
<feature type="region of interest" description="Disordered" evidence="1">
    <location>
        <begin position="169"/>
        <end position="191"/>
    </location>
</feature>
<accession>A0A9W6HPD1</accession>
<sequence>MDFARYLPLSAAPARDEAGIGPDAAAAVALVIAEAARIAAANANEGPLVRAFVQAAHLASDAASAADLARTGETGSSRPPRIRELTAAVRALLVLADAAGTSPDLPDAVWGRVALYGATRADFARRAALRGNTVAASDAEWSFGRGPVLRAPQRDIVRFVLGLSDVPPRVSAPGSVQAPPESAPTRPDTSM</sequence>
<dbReference type="AlphaFoldDB" id="A0A9W6HPD1"/>
<dbReference type="Proteomes" id="UP001142291">
    <property type="component" value="Unassembled WGS sequence"/>
</dbReference>
<evidence type="ECO:0000256" key="1">
    <source>
        <dbReference type="SAM" id="MobiDB-lite"/>
    </source>
</evidence>
<comment type="caution">
    <text evidence="2">The sequence shown here is derived from an EMBL/GenBank/DDBJ whole genome shotgun (WGS) entry which is preliminary data.</text>
</comment>
<protein>
    <submittedName>
        <fullName evidence="2">Uncharacterized protein</fullName>
    </submittedName>
</protein>
<reference evidence="2" key="1">
    <citation type="journal article" date="2014" name="Int. J. Syst. Evol. Microbiol.">
        <title>Complete genome sequence of Corynebacterium casei LMG S-19264T (=DSM 44701T), isolated from a smear-ripened cheese.</title>
        <authorList>
            <consortium name="US DOE Joint Genome Institute (JGI-PGF)"/>
            <person name="Walter F."/>
            <person name="Albersmeier A."/>
            <person name="Kalinowski J."/>
            <person name="Ruckert C."/>
        </authorList>
    </citation>
    <scope>NUCLEOTIDE SEQUENCE</scope>
    <source>
        <strain evidence="2">VKM Ac-1940</strain>
    </source>
</reference>
<evidence type="ECO:0000313" key="3">
    <source>
        <dbReference type="Proteomes" id="UP001142291"/>
    </source>
</evidence>
<keyword evidence="3" id="KW-1185">Reference proteome</keyword>